<evidence type="ECO:0000313" key="1">
    <source>
        <dbReference type="EMBL" id="PWJ43842.1"/>
    </source>
</evidence>
<keyword evidence="2" id="KW-1185">Reference proteome</keyword>
<comment type="caution">
    <text evidence="1">The sequence shown here is derived from an EMBL/GenBank/DDBJ whole genome shotgun (WGS) entry which is preliminary data.</text>
</comment>
<reference evidence="1 2" key="1">
    <citation type="submission" date="2018-03" db="EMBL/GenBank/DDBJ databases">
        <title>Genomic Encyclopedia of Archaeal and Bacterial Type Strains, Phase II (KMG-II): from individual species to whole genera.</title>
        <authorList>
            <person name="Goeker M."/>
        </authorList>
    </citation>
    <scope>NUCLEOTIDE SEQUENCE [LARGE SCALE GENOMIC DNA]</scope>
    <source>
        <strain evidence="1 2">DSM 28229</strain>
    </source>
</reference>
<evidence type="ECO:0008006" key="3">
    <source>
        <dbReference type="Google" id="ProtNLM"/>
    </source>
</evidence>
<evidence type="ECO:0000313" key="2">
    <source>
        <dbReference type="Proteomes" id="UP000245535"/>
    </source>
</evidence>
<proteinExistence type="predicted"/>
<organism evidence="1 2">
    <name type="scientific">Sediminitomix flava</name>
    <dbReference type="NCBI Taxonomy" id="379075"/>
    <lineage>
        <taxon>Bacteria</taxon>
        <taxon>Pseudomonadati</taxon>
        <taxon>Bacteroidota</taxon>
        <taxon>Cytophagia</taxon>
        <taxon>Cytophagales</taxon>
        <taxon>Flammeovirgaceae</taxon>
        <taxon>Sediminitomix</taxon>
    </lineage>
</organism>
<dbReference type="AlphaFoldDB" id="A0A315ZET8"/>
<name>A0A315ZET8_SEDFL</name>
<gene>
    <name evidence="1" type="ORF">BC781_101188</name>
</gene>
<protein>
    <recommendedName>
        <fullName evidence="3">Outer membrane protein with beta-barrel domain</fullName>
    </recommendedName>
</protein>
<sequence length="76" mass="8968">MIIKDFNLNSNINYSKYNTPLDIETSHNLAIGTGFQYNNKISIELSYETDRNLLITYQSWYTNFQTTSIKLGYRLF</sequence>
<dbReference type="Proteomes" id="UP000245535">
    <property type="component" value="Unassembled WGS sequence"/>
</dbReference>
<accession>A0A315ZET8</accession>
<dbReference type="EMBL" id="QGDO01000001">
    <property type="protein sequence ID" value="PWJ43842.1"/>
    <property type="molecule type" value="Genomic_DNA"/>
</dbReference>